<dbReference type="InterPro" id="IPR023210">
    <property type="entry name" value="NADP_OxRdtase_dom"/>
</dbReference>
<proteinExistence type="predicted"/>
<dbReference type="SUPFAM" id="SSF51430">
    <property type="entry name" value="NAD(P)-linked oxidoreductase"/>
    <property type="match status" value="1"/>
</dbReference>
<comment type="caution">
    <text evidence="2">The sequence shown here is derived from an EMBL/GenBank/DDBJ whole genome shotgun (WGS) entry which is preliminary data.</text>
</comment>
<dbReference type="EMBL" id="JANX01000479">
    <property type="protein sequence ID" value="KGM31574.1"/>
    <property type="molecule type" value="Genomic_DNA"/>
</dbReference>
<dbReference type="PANTHER" id="PTHR42686">
    <property type="entry name" value="GH17980P-RELATED"/>
    <property type="match status" value="1"/>
</dbReference>
<dbReference type="InterPro" id="IPR020471">
    <property type="entry name" value="AKR"/>
</dbReference>
<evidence type="ECO:0000259" key="1">
    <source>
        <dbReference type="Pfam" id="PF00248"/>
    </source>
</evidence>
<organism evidence="2 3">
    <name type="scientific">Inquilinus limosus MP06</name>
    <dbReference type="NCBI Taxonomy" id="1398085"/>
    <lineage>
        <taxon>Bacteria</taxon>
        <taxon>Pseudomonadati</taxon>
        <taxon>Pseudomonadota</taxon>
        <taxon>Alphaproteobacteria</taxon>
        <taxon>Rhodospirillales</taxon>
        <taxon>Rhodospirillaceae</taxon>
        <taxon>Inquilinus</taxon>
    </lineage>
</organism>
<dbReference type="AlphaFoldDB" id="A0A0A0D0M2"/>
<dbReference type="Gene3D" id="3.20.20.100">
    <property type="entry name" value="NADP-dependent oxidoreductase domain"/>
    <property type="match status" value="1"/>
</dbReference>
<dbReference type="Pfam" id="PF00248">
    <property type="entry name" value="Aldo_ket_red"/>
    <property type="match status" value="1"/>
</dbReference>
<evidence type="ECO:0000313" key="3">
    <source>
        <dbReference type="Proteomes" id="UP000029995"/>
    </source>
</evidence>
<evidence type="ECO:0000313" key="2">
    <source>
        <dbReference type="EMBL" id="KGM31574.1"/>
    </source>
</evidence>
<dbReference type="PANTHER" id="PTHR42686:SF1">
    <property type="entry name" value="GH17980P-RELATED"/>
    <property type="match status" value="1"/>
</dbReference>
<dbReference type="RefSeq" id="WP_034845438.1">
    <property type="nucleotide sequence ID" value="NZ_JANX01000479.1"/>
</dbReference>
<dbReference type="GO" id="GO:0016491">
    <property type="term" value="F:oxidoreductase activity"/>
    <property type="evidence" value="ECO:0007669"/>
    <property type="project" value="InterPro"/>
</dbReference>
<dbReference type="Proteomes" id="UP000029995">
    <property type="component" value="Unassembled WGS sequence"/>
</dbReference>
<feature type="domain" description="NADP-dependent oxidoreductase" evidence="1">
    <location>
        <begin position="18"/>
        <end position="321"/>
    </location>
</feature>
<name>A0A0A0D0M2_9PROT</name>
<dbReference type="GO" id="GO:0005829">
    <property type="term" value="C:cytosol"/>
    <property type="evidence" value="ECO:0007669"/>
    <property type="project" value="TreeGrafter"/>
</dbReference>
<sequence length="339" mass="36939">MPIDTRRLGRTDLEVTTLGFGSAALGELFVKVPEPQAHATLQAAWDAGIRYFDTAPWYGLGLAEHRLGSFLHGQKRGEFRVSSKVGRWLRPSPDPANFHSDKWAGGLPFDIVFDYGYDGIMRAVEQIWMRLALPRIDLLLIHDLDLPHHKTDARVRAHLDQISASGWRALEQLKSSGVVGAVGAGINVMGMIPKLLDAADLDAFLVAMPYTLMDQEPLAEEFPLCQRHGAGIVIGGVFASGLLATGPVAGAKYNYRDATAEELERCRRIERVCAAHNVPLAAAALQFPLGHPSVASVIPGALSPEQVTRNVENFRYPIPAGLWSDLKSESLIRADAPTP</sequence>
<gene>
    <name evidence="2" type="ORF">P409_26390</name>
</gene>
<dbReference type="OrthoDB" id="9768851at2"/>
<dbReference type="InterPro" id="IPR036812">
    <property type="entry name" value="NAD(P)_OxRdtase_dom_sf"/>
</dbReference>
<protein>
    <submittedName>
        <fullName evidence="2">Pyridoxal 4-dehydrogenase</fullName>
    </submittedName>
</protein>
<reference evidence="2 3" key="1">
    <citation type="submission" date="2014-01" db="EMBL/GenBank/DDBJ databases">
        <title>Genome sequence determination for a cystic fibrosis isolate, Inquilinus limosus.</title>
        <authorList>
            <person name="Pino M."/>
            <person name="Di Conza J."/>
            <person name="Gutkind G."/>
        </authorList>
    </citation>
    <scope>NUCLEOTIDE SEQUENCE [LARGE SCALE GENOMIC DNA]</scope>
    <source>
        <strain evidence="2 3">MP06</strain>
    </source>
</reference>
<accession>A0A0A0D0M2</accession>